<gene>
    <name evidence="5" type="ORF">MED297_09016</name>
</gene>
<keyword evidence="6" id="KW-1185">Reference proteome</keyword>
<evidence type="ECO:0000259" key="4">
    <source>
        <dbReference type="PROSITE" id="PS50887"/>
    </source>
</evidence>
<accession>A4BGI7</accession>
<dbReference type="InterPro" id="IPR000160">
    <property type="entry name" value="GGDEF_dom"/>
</dbReference>
<dbReference type="InterPro" id="IPR035965">
    <property type="entry name" value="PAS-like_dom_sf"/>
</dbReference>
<evidence type="ECO:0000313" key="6">
    <source>
        <dbReference type="Proteomes" id="UP000005953"/>
    </source>
</evidence>
<dbReference type="InterPro" id="IPR043128">
    <property type="entry name" value="Rev_trsase/Diguanyl_cyclase"/>
</dbReference>
<comment type="cofactor">
    <cofactor evidence="1">
        <name>Mg(2+)</name>
        <dbReference type="ChEBI" id="CHEBI:18420"/>
    </cofactor>
</comment>
<dbReference type="CDD" id="cd00130">
    <property type="entry name" value="PAS"/>
    <property type="match status" value="1"/>
</dbReference>
<dbReference type="Pfam" id="PF12860">
    <property type="entry name" value="PAS_7"/>
    <property type="match status" value="1"/>
</dbReference>
<comment type="caution">
    <text evidence="5">The sequence shown here is derived from an EMBL/GenBank/DDBJ whole genome shotgun (WGS) entry which is preliminary data.</text>
</comment>
<dbReference type="SMART" id="SM00267">
    <property type="entry name" value="GGDEF"/>
    <property type="match status" value="1"/>
</dbReference>
<dbReference type="GO" id="GO:0052621">
    <property type="term" value="F:diguanylate cyclase activity"/>
    <property type="evidence" value="ECO:0007669"/>
    <property type="project" value="UniProtKB-EC"/>
</dbReference>
<proteinExistence type="predicted"/>
<dbReference type="Gene3D" id="3.30.450.20">
    <property type="entry name" value="PAS domain"/>
    <property type="match status" value="1"/>
</dbReference>
<evidence type="ECO:0000256" key="1">
    <source>
        <dbReference type="ARBA" id="ARBA00001946"/>
    </source>
</evidence>
<dbReference type="Gene3D" id="3.30.70.270">
    <property type="match status" value="1"/>
</dbReference>
<dbReference type="PROSITE" id="PS50887">
    <property type="entry name" value="GGDEF"/>
    <property type="match status" value="1"/>
</dbReference>
<evidence type="ECO:0000256" key="2">
    <source>
        <dbReference type="ARBA" id="ARBA00012528"/>
    </source>
</evidence>
<sequence length="315" mass="36042">MPDVSRSESVLLYDFIHDSRDGYAVYSSEDQLIYCNPAFADLYRTPIKDLLGITFDALIRHCHAHRIGTKIDSPDVGPFLAYTRTVRRTRQFRHFEVDLYDGRWFLISEQLNDANELMVQMKDITKLKLSLQQLESSVETLSEIAQTDELTHVANRRGFIQTVERELDRCRRYETPASFALLDLDLFKPINDRYGHQVGDQALIHVADVVSSHLRPYDTLGRIGGDEFAIFLRETEQESAVDVCDRIRLAVESSPFLIENQPVVLRLSFGVTTRTNATGFEQLYKEADIALYRAKSRGRNCVVLFDGTLPKSPSK</sequence>
<organism evidence="5 6">
    <name type="scientific">Reinekea blandensis MED297</name>
    <dbReference type="NCBI Taxonomy" id="314283"/>
    <lineage>
        <taxon>Bacteria</taxon>
        <taxon>Pseudomonadati</taxon>
        <taxon>Pseudomonadota</taxon>
        <taxon>Gammaproteobacteria</taxon>
        <taxon>Oceanospirillales</taxon>
        <taxon>Saccharospirillaceae</taxon>
        <taxon>Reinekea</taxon>
    </lineage>
</organism>
<comment type="catalytic activity">
    <reaction evidence="3">
        <text>2 GTP = 3',3'-c-di-GMP + 2 diphosphate</text>
        <dbReference type="Rhea" id="RHEA:24898"/>
        <dbReference type="ChEBI" id="CHEBI:33019"/>
        <dbReference type="ChEBI" id="CHEBI:37565"/>
        <dbReference type="ChEBI" id="CHEBI:58805"/>
        <dbReference type="EC" id="2.7.7.65"/>
    </reaction>
</comment>
<dbReference type="RefSeq" id="WP_008046027.1">
    <property type="nucleotide sequence ID" value="NZ_CH724152.1"/>
</dbReference>
<dbReference type="HOGENOM" id="CLU_000445_11_4_6"/>
<dbReference type="AlphaFoldDB" id="A4BGI7"/>
<dbReference type="PANTHER" id="PTHR45138">
    <property type="entry name" value="REGULATORY COMPONENTS OF SENSORY TRANSDUCTION SYSTEM"/>
    <property type="match status" value="1"/>
</dbReference>
<dbReference type="InterPro" id="IPR050469">
    <property type="entry name" value="Diguanylate_Cyclase"/>
</dbReference>
<dbReference type="SUPFAM" id="SSF55785">
    <property type="entry name" value="PYP-like sensor domain (PAS domain)"/>
    <property type="match status" value="1"/>
</dbReference>
<dbReference type="InterPro" id="IPR029787">
    <property type="entry name" value="Nucleotide_cyclase"/>
</dbReference>
<dbReference type="EC" id="2.7.7.65" evidence="2"/>
<dbReference type="EMBL" id="AAOE01000016">
    <property type="protein sequence ID" value="EAR08793.1"/>
    <property type="molecule type" value="Genomic_DNA"/>
</dbReference>
<name>A4BGI7_9GAMM</name>
<evidence type="ECO:0000256" key="3">
    <source>
        <dbReference type="ARBA" id="ARBA00034247"/>
    </source>
</evidence>
<dbReference type="NCBIfam" id="TIGR00254">
    <property type="entry name" value="GGDEF"/>
    <property type="match status" value="1"/>
</dbReference>
<dbReference type="OrthoDB" id="73375at2"/>
<protein>
    <recommendedName>
        <fullName evidence="2">diguanylate cyclase</fullName>
        <ecNumber evidence="2">2.7.7.65</ecNumber>
    </recommendedName>
</protein>
<dbReference type="CDD" id="cd01949">
    <property type="entry name" value="GGDEF"/>
    <property type="match status" value="1"/>
</dbReference>
<dbReference type="STRING" id="314283.MED297_09016"/>
<dbReference type="InterPro" id="IPR000014">
    <property type="entry name" value="PAS"/>
</dbReference>
<evidence type="ECO:0000313" key="5">
    <source>
        <dbReference type="EMBL" id="EAR08793.1"/>
    </source>
</evidence>
<reference evidence="5 6" key="1">
    <citation type="submission" date="2006-02" db="EMBL/GenBank/DDBJ databases">
        <authorList>
            <person name="Pinhassi J."/>
            <person name="Pedros-Alio C."/>
            <person name="Ferriera S."/>
            <person name="Johnson J."/>
            <person name="Kravitz S."/>
            <person name="Halpern A."/>
            <person name="Remington K."/>
            <person name="Beeson K."/>
            <person name="Tran B."/>
            <person name="Rogers Y.-H."/>
            <person name="Friedman R."/>
            <person name="Venter J.C."/>
        </authorList>
    </citation>
    <scope>NUCLEOTIDE SEQUENCE [LARGE SCALE GENOMIC DNA]</scope>
    <source>
        <strain evidence="5 6">MED297</strain>
    </source>
</reference>
<dbReference type="FunFam" id="3.30.70.270:FF:000001">
    <property type="entry name" value="Diguanylate cyclase domain protein"/>
    <property type="match status" value="1"/>
</dbReference>
<dbReference type="Pfam" id="PF00990">
    <property type="entry name" value="GGDEF"/>
    <property type="match status" value="1"/>
</dbReference>
<dbReference type="Proteomes" id="UP000005953">
    <property type="component" value="Unassembled WGS sequence"/>
</dbReference>
<dbReference type="PANTHER" id="PTHR45138:SF9">
    <property type="entry name" value="DIGUANYLATE CYCLASE DGCM-RELATED"/>
    <property type="match status" value="1"/>
</dbReference>
<feature type="domain" description="GGDEF" evidence="4">
    <location>
        <begin position="175"/>
        <end position="307"/>
    </location>
</feature>
<dbReference type="SUPFAM" id="SSF55073">
    <property type="entry name" value="Nucleotide cyclase"/>
    <property type="match status" value="1"/>
</dbReference>